<dbReference type="EMBL" id="VDMD01000014">
    <property type="protein sequence ID" value="TRM61992.1"/>
    <property type="molecule type" value="Genomic_DNA"/>
</dbReference>
<gene>
    <name evidence="1" type="ORF">BD626DRAFT_65542</name>
</gene>
<name>A0A550CB06_9AGAR</name>
<dbReference type="OrthoDB" id="2269034at2759"/>
<reference evidence="1 2" key="1">
    <citation type="journal article" date="2019" name="New Phytol.">
        <title>Comparative genomics reveals unique wood-decay strategies and fruiting body development in the Schizophyllaceae.</title>
        <authorList>
            <person name="Almasi E."/>
            <person name="Sahu N."/>
            <person name="Krizsan K."/>
            <person name="Balint B."/>
            <person name="Kovacs G.M."/>
            <person name="Kiss B."/>
            <person name="Cseklye J."/>
            <person name="Drula E."/>
            <person name="Henrissat B."/>
            <person name="Nagy I."/>
            <person name="Chovatia M."/>
            <person name="Adam C."/>
            <person name="LaButti K."/>
            <person name="Lipzen A."/>
            <person name="Riley R."/>
            <person name="Grigoriev I.V."/>
            <person name="Nagy L.G."/>
        </authorList>
    </citation>
    <scope>NUCLEOTIDE SEQUENCE [LARGE SCALE GENOMIC DNA]</scope>
    <source>
        <strain evidence="1 2">NL-1724</strain>
    </source>
</reference>
<comment type="caution">
    <text evidence="1">The sequence shown here is derived from an EMBL/GenBank/DDBJ whole genome shotgun (WGS) entry which is preliminary data.</text>
</comment>
<dbReference type="AlphaFoldDB" id="A0A550CB06"/>
<keyword evidence="2" id="KW-1185">Reference proteome</keyword>
<evidence type="ECO:0000313" key="1">
    <source>
        <dbReference type="EMBL" id="TRM61992.1"/>
    </source>
</evidence>
<organism evidence="1 2">
    <name type="scientific">Schizophyllum amplum</name>
    <dbReference type="NCBI Taxonomy" id="97359"/>
    <lineage>
        <taxon>Eukaryota</taxon>
        <taxon>Fungi</taxon>
        <taxon>Dikarya</taxon>
        <taxon>Basidiomycota</taxon>
        <taxon>Agaricomycotina</taxon>
        <taxon>Agaricomycetes</taxon>
        <taxon>Agaricomycetidae</taxon>
        <taxon>Agaricales</taxon>
        <taxon>Schizophyllaceae</taxon>
        <taxon>Schizophyllum</taxon>
    </lineage>
</organism>
<evidence type="ECO:0000313" key="2">
    <source>
        <dbReference type="Proteomes" id="UP000320762"/>
    </source>
</evidence>
<accession>A0A550CB06</accession>
<sequence>MATTLQSENNATAGRPSTAIPTELLQSIFRQYHKLVFTPSAFTDGNEHPFSDRFPAVLLSSICSPWRDVVISTPDLWNTIPISVSSRMIPSSPRAHDNQMALVTLSLQRSLGYPALHIHLTGMFTQVDQTDVRALQAAEEHVHRWASLHIDTAQHLLPFLDNLRGRLSSLVSLTLDKSVKQAGASQIFVQALALRAFAFDHRAPRFFLPYPQLSILTLNTVYLPDMPIVLSQCHALLTLNVIGNLDGPFPYRAGPKDSSAISIFSRGSSGCSSCPRYAMCRSCRTRLPLQQSGRRPRSSSRC</sequence>
<evidence type="ECO:0008006" key="3">
    <source>
        <dbReference type="Google" id="ProtNLM"/>
    </source>
</evidence>
<proteinExistence type="predicted"/>
<protein>
    <recommendedName>
        <fullName evidence="3">F-box domain-containing protein</fullName>
    </recommendedName>
</protein>
<dbReference type="Proteomes" id="UP000320762">
    <property type="component" value="Unassembled WGS sequence"/>
</dbReference>